<protein>
    <submittedName>
        <fullName evidence="2">Uncharacterized protein</fullName>
    </submittedName>
</protein>
<organism evidence="2 3">
    <name type="scientific">Sorghum bicolor</name>
    <name type="common">Sorghum</name>
    <name type="synonym">Sorghum vulgare</name>
    <dbReference type="NCBI Taxonomy" id="4558"/>
    <lineage>
        <taxon>Eukaryota</taxon>
        <taxon>Viridiplantae</taxon>
        <taxon>Streptophyta</taxon>
        <taxon>Embryophyta</taxon>
        <taxon>Tracheophyta</taxon>
        <taxon>Spermatophyta</taxon>
        <taxon>Magnoliopsida</taxon>
        <taxon>Liliopsida</taxon>
        <taxon>Poales</taxon>
        <taxon>Poaceae</taxon>
        <taxon>PACMAD clade</taxon>
        <taxon>Panicoideae</taxon>
        <taxon>Andropogonodae</taxon>
        <taxon>Andropogoneae</taxon>
        <taxon>Sorghinae</taxon>
        <taxon>Sorghum</taxon>
    </lineage>
</organism>
<feature type="compositionally biased region" description="Basic and acidic residues" evidence="1">
    <location>
        <begin position="90"/>
        <end position="111"/>
    </location>
</feature>
<proteinExistence type="predicted"/>
<dbReference type="AlphaFoldDB" id="A0A1Z5RBN8"/>
<accession>A0A1Z5RBN8</accession>
<feature type="region of interest" description="Disordered" evidence="1">
    <location>
        <begin position="1"/>
        <end position="50"/>
    </location>
</feature>
<reference evidence="3" key="2">
    <citation type="journal article" date="2018" name="Plant J.">
        <title>The Sorghum bicolor reference genome: improved assembly, gene annotations, a transcriptome atlas, and signatures of genome organization.</title>
        <authorList>
            <person name="McCormick R.F."/>
            <person name="Truong S.K."/>
            <person name="Sreedasyam A."/>
            <person name="Jenkins J."/>
            <person name="Shu S."/>
            <person name="Sims D."/>
            <person name="Kennedy M."/>
            <person name="Amirebrahimi M."/>
            <person name="Weers B.D."/>
            <person name="McKinley B."/>
            <person name="Mattison A."/>
            <person name="Morishige D.T."/>
            <person name="Grimwood J."/>
            <person name="Schmutz J."/>
            <person name="Mullet J.E."/>
        </authorList>
    </citation>
    <scope>NUCLEOTIDE SEQUENCE [LARGE SCALE GENOMIC DNA]</scope>
    <source>
        <strain evidence="3">cv. BTx623</strain>
    </source>
</reference>
<evidence type="ECO:0000256" key="1">
    <source>
        <dbReference type="SAM" id="MobiDB-lite"/>
    </source>
</evidence>
<reference evidence="2 3" key="1">
    <citation type="journal article" date="2009" name="Nature">
        <title>The Sorghum bicolor genome and the diversification of grasses.</title>
        <authorList>
            <person name="Paterson A.H."/>
            <person name="Bowers J.E."/>
            <person name="Bruggmann R."/>
            <person name="Dubchak I."/>
            <person name="Grimwood J."/>
            <person name="Gundlach H."/>
            <person name="Haberer G."/>
            <person name="Hellsten U."/>
            <person name="Mitros T."/>
            <person name="Poliakov A."/>
            <person name="Schmutz J."/>
            <person name="Spannagl M."/>
            <person name="Tang H."/>
            <person name="Wang X."/>
            <person name="Wicker T."/>
            <person name="Bharti A.K."/>
            <person name="Chapman J."/>
            <person name="Feltus F.A."/>
            <person name="Gowik U."/>
            <person name="Grigoriev I.V."/>
            <person name="Lyons E."/>
            <person name="Maher C.A."/>
            <person name="Martis M."/>
            <person name="Narechania A."/>
            <person name="Otillar R.P."/>
            <person name="Penning B.W."/>
            <person name="Salamov A.A."/>
            <person name="Wang Y."/>
            <person name="Zhang L."/>
            <person name="Carpita N.C."/>
            <person name="Freeling M."/>
            <person name="Gingle A.R."/>
            <person name="Hash C.T."/>
            <person name="Keller B."/>
            <person name="Klein P."/>
            <person name="Kresovich S."/>
            <person name="McCann M.C."/>
            <person name="Ming R."/>
            <person name="Peterson D.G."/>
            <person name="Mehboob-ur-Rahman"/>
            <person name="Ware D."/>
            <person name="Westhoff P."/>
            <person name="Mayer K.F."/>
            <person name="Messing J."/>
            <person name="Rokhsar D.S."/>
        </authorList>
    </citation>
    <scope>NUCLEOTIDE SEQUENCE [LARGE SCALE GENOMIC DNA]</scope>
    <source>
        <strain evidence="3">cv. BTx623</strain>
    </source>
</reference>
<dbReference type="FunCoup" id="A0A1Z5RBN8">
    <property type="interactions" value="131"/>
</dbReference>
<evidence type="ECO:0000313" key="2">
    <source>
        <dbReference type="EMBL" id="OQU81158.1"/>
    </source>
</evidence>
<name>A0A1Z5RBN8_SORBI</name>
<gene>
    <name evidence="2" type="ORF">SORBI_3006G019901</name>
</gene>
<dbReference type="InParanoid" id="A0A1Z5RBN8"/>
<feature type="region of interest" description="Disordered" evidence="1">
    <location>
        <begin position="89"/>
        <end position="165"/>
    </location>
</feature>
<dbReference type="Proteomes" id="UP000000768">
    <property type="component" value="Chromosome 6"/>
</dbReference>
<evidence type="ECO:0000313" key="3">
    <source>
        <dbReference type="Proteomes" id="UP000000768"/>
    </source>
</evidence>
<feature type="compositionally biased region" description="Basic and acidic residues" evidence="1">
    <location>
        <begin position="132"/>
        <end position="155"/>
    </location>
</feature>
<dbReference type="Gramene" id="OQU81158">
    <property type="protein sequence ID" value="OQU81158"/>
    <property type="gene ID" value="SORBI_3006G019901"/>
</dbReference>
<sequence length="165" mass="17462">MSTSAWPSMPPMSMTEETAVAGKGKSFLGTPRPRAPPKGTTGRSISKGMGIRLCGAGGHGNYDGTWSRPVKPCARRSARSWLCRCTPSHASKEISMEGADGRRQGIGDGKGKGVAADPVAPGEVREGSVTGRQEDSNKEGLGRVDVDRQRQEGRPHCFVSPRRSG</sequence>
<keyword evidence="3" id="KW-1185">Reference proteome</keyword>
<dbReference type="EMBL" id="CM000765">
    <property type="protein sequence ID" value="OQU81158.1"/>
    <property type="molecule type" value="Genomic_DNA"/>
</dbReference>